<dbReference type="AlphaFoldDB" id="A0A812N2V7"/>
<dbReference type="EMBL" id="CAJNIZ010009963">
    <property type="protein sequence ID" value="CAE7291213.1"/>
    <property type="molecule type" value="Genomic_DNA"/>
</dbReference>
<evidence type="ECO:0000256" key="1">
    <source>
        <dbReference type="SAM" id="MobiDB-lite"/>
    </source>
</evidence>
<evidence type="ECO:0000313" key="3">
    <source>
        <dbReference type="Proteomes" id="UP000649617"/>
    </source>
</evidence>
<sequence length="91" mass="9730">MASGTSLFYRLYPKDASIEDNTVNPAARWAKVVAHGGKLKEGEDEDGDQEQMPSESTMSGALAGLAFLEAEDRAGQVEASQKKRKAEGDPS</sequence>
<dbReference type="Proteomes" id="UP000649617">
    <property type="component" value="Unassembled WGS sequence"/>
</dbReference>
<feature type="region of interest" description="Disordered" evidence="1">
    <location>
        <begin position="36"/>
        <end position="91"/>
    </location>
</feature>
<gene>
    <name evidence="2" type="ORF">SPIL2461_LOCUS6537</name>
</gene>
<proteinExistence type="predicted"/>
<keyword evidence="3" id="KW-1185">Reference proteome</keyword>
<name>A0A812N2V7_SYMPI</name>
<dbReference type="OrthoDB" id="10490479at2759"/>
<evidence type="ECO:0000313" key="2">
    <source>
        <dbReference type="EMBL" id="CAE7291213.1"/>
    </source>
</evidence>
<organism evidence="2 3">
    <name type="scientific">Symbiodinium pilosum</name>
    <name type="common">Dinoflagellate</name>
    <dbReference type="NCBI Taxonomy" id="2952"/>
    <lineage>
        <taxon>Eukaryota</taxon>
        <taxon>Sar</taxon>
        <taxon>Alveolata</taxon>
        <taxon>Dinophyceae</taxon>
        <taxon>Suessiales</taxon>
        <taxon>Symbiodiniaceae</taxon>
        <taxon>Symbiodinium</taxon>
    </lineage>
</organism>
<protein>
    <submittedName>
        <fullName evidence="2">Uncharacterized protein</fullName>
    </submittedName>
</protein>
<reference evidence="2" key="1">
    <citation type="submission" date="2021-02" db="EMBL/GenBank/DDBJ databases">
        <authorList>
            <person name="Dougan E. K."/>
            <person name="Rhodes N."/>
            <person name="Thang M."/>
            <person name="Chan C."/>
        </authorList>
    </citation>
    <scope>NUCLEOTIDE SEQUENCE</scope>
</reference>
<accession>A0A812N2V7</accession>
<comment type="caution">
    <text evidence="2">The sequence shown here is derived from an EMBL/GenBank/DDBJ whole genome shotgun (WGS) entry which is preliminary data.</text>
</comment>